<feature type="chain" id="PRO_5001655902" evidence="2">
    <location>
        <begin position="26"/>
        <end position="118"/>
    </location>
</feature>
<dbReference type="OrthoDB" id="1936545at2759"/>
<dbReference type="EMBL" id="HG739993">
    <property type="protein sequence ID" value="CDP20106.1"/>
    <property type="molecule type" value="Genomic_DNA"/>
</dbReference>
<evidence type="ECO:0000313" key="3">
    <source>
        <dbReference type="EMBL" id="CDP20106.1"/>
    </source>
</evidence>
<keyword evidence="2" id="KW-0732">Signal</keyword>
<accession>A0A068VHB9</accession>
<dbReference type="InParanoid" id="A0A068VHB9"/>
<feature type="signal peptide" evidence="2">
    <location>
        <begin position="1"/>
        <end position="25"/>
    </location>
</feature>
<reference evidence="4" key="1">
    <citation type="journal article" date="2014" name="Science">
        <title>The coffee genome provides insight into the convergent evolution of caffeine biosynthesis.</title>
        <authorList>
            <person name="Denoeud F."/>
            <person name="Carretero-Paulet L."/>
            <person name="Dereeper A."/>
            <person name="Droc G."/>
            <person name="Guyot R."/>
            <person name="Pietrella M."/>
            <person name="Zheng C."/>
            <person name="Alberti A."/>
            <person name="Anthony F."/>
            <person name="Aprea G."/>
            <person name="Aury J.M."/>
            <person name="Bento P."/>
            <person name="Bernard M."/>
            <person name="Bocs S."/>
            <person name="Campa C."/>
            <person name="Cenci A."/>
            <person name="Combes M.C."/>
            <person name="Crouzillat D."/>
            <person name="Da Silva C."/>
            <person name="Daddiego L."/>
            <person name="De Bellis F."/>
            <person name="Dussert S."/>
            <person name="Garsmeur O."/>
            <person name="Gayraud T."/>
            <person name="Guignon V."/>
            <person name="Jahn K."/>
            <person name="Jamilloux V."/>
            <person name="Joet T."/>
            <person name="Labadie K."/>
            <person name="Lan T."/>
            <person name="Leclercq J."/>
            <person name="Lepelley M."/>
            <person name="Leroy T."/>
            <person name="Li L.T."/>
            <person name="Librado P."/>
            <person name="Lopez L."/>
            <person name="Munoz A."/>
            <person name="Noel B."/>
            <person name="Pallavicini A."/>
            <person name="Perrotta G."/>
            <person name="Poncet V."/>
            <person name="Pot D."/>
            <person name="Priyono X."/>
            <person name="Rigoreau M."/>
            <person name="Rouard M."/>
            <person name="Rozas J."/>
            <person name="Tranchant-Dubreuil C."/>
            <person name="VanBuren R."/>
            <person name="Zhang Q."/>
            <person name="Andrade A.C."/>
            <person name="Argout X."/>
            <person name="Bertrand B."/>
            <person name="de Kochko A."/>
            <person name="Graziosi G."/>
            <person name="Henry R.J."/>
            <person name="Jayarama X."/>
            <person name="Ming R."/>
            <person name="Nagai C."/>
            <person name="Rounsley S."/>
            <person name="Sankoff D."/>
            <person name="Giuliano G."/>
            <person name="Albert V.A."/>
            <person name="Wincker P."/>
            <person name="Lashermes P."/>
        </authorList>
    </citation>
    <scope>NUCLEOTIDE SEQUENCE [LARGE SCALE GENOMIC DNA]</scope>
    <source>
        <strain evidence="4">cv. DH200-94</strain>
    </source>
</reference>
<gene>
    <name evidence="3" type="ORF">GSCOC_T00001451001</name>
</gene>
<dbReference type="AlphaFoldDB" id="A0A068VHB9"/>
<dbReference type="InterPro" id="IPR010800">
    <property type="entry name" value="GRP"/>
</dbReference>
<proteinExistence type="predicted"/>
<organism evidence="3 4">
    <name type="scientific">Coffea canephora</name>
    <name type="common">Robusta coffee</name>
    <dbReference type="NCBI Taxonomy" id="49390"/>
    <lineage>
        <taxon>Eukaryota</taxon>
        <taxon>Viridiplantae</taxon>
        <taxon>Streptophyta</taxon>
        <taxon>Embryophyta</taxon>
        <taxon>Tracheophyta</taxon>
        <taxon>Spermatophyta</taxon>
        <taxon>Magnoliopsida</taxon>
        <taxon>eudicotyledons</taxon>
        <taxon>Gunneridae</taxon>
        <taxon>Pentapetalae</taxon>
        <taxon>asterids</taxon>
        <taxon>lamiids</taxon>
        <taxon>Gentianales</taxon>
        <taxon>Rubiaceae</taxon>
        <taxon>Ixoroideae</taxon>
        <taxon>Gardenieae complex</taxon>
        <taxon>Bertiereae - Coffeeae clade</taxon>
        <taxon>Coffeeae</taxon>
        <taxon>Coffea</taxon>
    </lineage>
</organism>
<keyword evidence="4" id="KW-1185">Reference proteome</keyword>
<feature type="compositionally biased region" description="Gly residues" evidence="1">
    <location>
        <begin position="50"/>
        <end position="68"/>
    </location>
</feature>
<feature type="region of interest" description="Disordered" evidence="1">
    <location>
        <begin position="30"/>
        <end position="118"/>
    </location>
</feature>
<protein>
    <submittedName>
        <fullName evidence="3">DH200=94 genomic scaffold, scaffold_909</fullName>
    </submittedName>
</protein>
<dbReference type="PANTHER" id="PTHR37389:SF16">
    <property type="entry name" value="GLYCINE-RICH CELL WALL STRUCTURAL PROTEIN"/>
    <property type="match status" value="1"/>
</dbReference>
<dbReference type="Gramene" id="CDP20106">
    <property type="protein sequence ID" value="CDP20106"/>
    <property type="gene ID" value="GSCOC_T00001451001"/>
</dbReference>
<sequence length="118" mass="11727">MGSKTLLLFFISLAIVLAITSQVVARELAEASTSVDNSETLNHRPDYEGGGRPAYGAPGGGGQGGDPGGWHRDGGYGGGEPRGPVGNPGGGWHRDGGYGGGGGGRYGGYPGQAVDAEP</sequence>
<evidence type="ECO:0000256" key="1">
    <source>
        <dbReference type="SAM" id="MobiDB-lite"/>
    </source>
</evidence>
<evidence type="ECO:0000256" key="2">
    <source>
        <dbReference type="SAM" id="SignalP"/>
    </source>
</evidence>
<name>A0A068VHB9_COFCA</name>
<dbReference type="PANTHER" id="PTHR37389">
    <property type="entry name" value="NODULIN-24"/>
    <property type="match status" value="1"/>
</dbReference>
<feature type="compositionally biased region" description="Polar residues" evidence="1">
    <location>
        <begin position="31"/>
        <end position="40"/>
    </location>
</feature>
<dbReference type="Proteomes" id="UP000295252">
    <property type="component" value="Unassembled WGS sequence"/>
</dbReference>
<dbReference type="Pfam" id="PF07172">
    <property type="entry name" value="GRP"/>
    <property type="match status" value="1"/>
</dbReference>
<evidence type="ECO:0000313" key="4">
    <source>
        <dbReference type="Proteomes" id="UP000295252"/>
    </source>
</evidence>
<feature type="compositionally biased region" description="Gly residues" evidence="1">
    <location>
        <begin position="75"/>
        <end position="110"/>
    </location>
</feature>